<name>A0ABW0KJN0_9BACT</name>
<reference evidence="3" key="1">
    <citation type="journal article" date="2019" name="Int. J. Syst. Evol. Microbiol.">
        <title>The Global Catalogue of Microorganisms (GCM) 10K type strain sequencing project: providing services to taxonomists for standard genome sequencing and annotation.</title>
        <authorList>
            <consortium name="The Broad Institute Genomics Platform"/>
            <consortium name="The Broad Institute Genome Sequencing Center for Infectious Disease"/>
            <person name="Wu L."/>
            <person name="Ma J."/>
        </authorList>
    </citation>
    <scope>NUCLEOTIDE SEQUENCE [LARGE SCALE GENOMIC DNA]</scope>
    <source>
        <strain evidence="3">CGMCC 4.1469</strain>
    </source>
</reference>
<dbReference type="EMBL" id="JBHSMQ010000001">
    <property type="protein sequence ID" value="MFC5453445.1"/>
    <property type="molecule type" value="Genomic_DNA"/>
</dbReference>
<dbReference type="InterPro" id="IPR029063">
    <property type="entry name" value="SAM-dependent_MTases_sf"/>
</dbReference>
<comment type="caution">
    <text evidence="2">The sequence shown here is derived from an EMBL/GenBank/DDBJ whole genome shotgun (WGS) entry which is preliminary data.</text>
</comment>
<evidence type="ECO:0000313" key="3">
    <source>
        <dbReference type="Proteomes" id="UP001596052"/>
    </source>
</evidence>
<dbReference type="PANTHER" id="PTHR42912:SF93">
    <property type="entry name" value="N6-ADENOSINE-METHYLTRANSFERASE TMT1A"/>
    <property type="match status" value="1"/>
</dbReference>
<keyword evidence="2" id="KW-0489">Methyltransferase</keyword>
<organism evidence="2 3">
    <name type="scientific">Prosthecobacter fluviatilis</name>
    <dbReference type="NCBI Taxonomy" id="445931"/>
    <lineage>
        <taxon>Bacteria</taxon>
        <taxon>Pseudomonadati</taxon>
        <taxon>Verrucomicrobiota</taxon>
        <taxon>Verrucomicrobiia</taxon>
        <taxon>Verrucomicrobiales</taxon>
        <taxon>Verrucomicrobiaceae</taxon>
        <taxon>Prosthecobacter</taxon>
    </lineage>
</organism>
<feature type="domain" description="Methyltransferase type 12" evidence="1">
    <location>
        <begin position="58"/>
        <end position="150"/>
    </location>
</feature>
<sequence length="235" mass="26171">MEHGHNSTEFDAYAANYDSALQQGLSLTGETKEYYADGRVRWMKQKLQEHGKATNSCLDFGCGTGTSATFLRDGLGVLEYMGYDPSSDSIKQAQQTVTWPAASFTAEAGEVPSEKFDLAFCNGVFHHILPAERQAAVRLIWRSLKPGGVFAFWENNRWNPAVHWVMSRVPFDKDAQMLFPSQARRLLQEGGFNILATDYLFVFPGFLAALRSLEPALCKLPLGGQYLILAQKAPH</sequence>
<dbReference type="Proteomes" id="UP001596052">
    <property type="component" value="Unassembled WGS sequence"/>
</dbReference>
<evidence type="ECO:0000259" key="1">
    <source>
        <dbReference type="Pfam" id="PF08242"/>
    </source>
</evidence>
<dbReference type="SUPFAM" id="SSF53335">
    <property type="entry name" value="S-adenosyl-L-methionine-dependent methyltransferases"/>
    <property type="match status" value="1"/>
</dbReference>
<keyword evidence="2" id="KW-0808">Transferase</keyword>
<gene>
    <name evidence="2" type="ORF">ACFQDI_01150</name>
</gene>
<dbReference type="Pfam" id="PF08242">
    <property type="entry name" value="Methyltransf_12"/>
    <property type="match status" value="1"/>
</dbReference>
<protein>
    <submittedName>
        <fullName evidence="2">Class I SAM-dependent methyltransferase</fullName>
    </submittedName>
</protein>
<keyword evidence="3" id="KW-1185">Reference proteome</keyword>
<dbReference type="Gene3D" id="3.40.50.150">
    <property type="entry name" value="Vaccinia Virus protein VP39"/>
    <property type="match status" value="1"/>
</dbReference>
<dbReference type="GO" id="GO:0032259">
    <property type="term" value="P:methylation"/>
    <property type="evidence" value="ECO:0007669"/>
    <property type="project" value="UniProtKB-KW"/>
</dbReference>
<dbReference type="InterPro" id="IPR050508">
    <property type="entry name" value="Methyltransf_Superfamily"/>
</dbReference>
<proteinExistence type="predicted"/>
<accession>A0ABW0KJN0</accession>
<dbReference type="InterPro" id="IPR013217">
    <property type="entry name" value="Methyltransf_12"/>
</dbReference>
<dbReference type="GO" id="GO:0008168">
    <property type="term" value="F:methyltransferase activity"/>
    <property type="evidence" value="ECO:0007669"/>
    <property type="project" value="UniProtKB-KW"/>
</dbReference>
<evidence type="ECO:0000313" key="2">
    <source>
        <dbReference type="EMBL" id="MFC5453445.1"/>
    </source>
</evidence>
<dbReference type="PANTHER" id="PTHR42912">
    <property type="entry name" value="METHYLTRANSFERASE"/>
    <property type="match status" value="1"/>
</dbReference>
<dbReference type="CDD" id="cd02440">
    <property type="entry name" value="AdoMet_MTases"/>
    <property type="match status" value="1"/>
</dbReference>
<dbReference type="RefSeq" id="WP_377162529.1">
    <property type="nucleotide sequence ID" value="NZ_JBHSMQ010000001.1"/>
</dbReference>